<dbReference type="PANTHER" id="PTHR46411:SF3">
    <property type="entry name" value="AAA+ ATPASE DOMAIN-CONTAINING PROTEIN"/>
    <property type="match status" value="1"/>
</dbReference>
<dbReference type="GO" id="GO:0016887">
    <property type="term" value="F:ATP hydrolysis activity"/>
    <property type="evidence" value="ECO:0007669"/>
    <property type="project" value="InterPro"/>
</dbReference>
<proteinExistence type="predicted"/>
<keyword evidence="4" id="KW-1185">Reference proteome</keyword>
<dbReference type="Proteomes" id="UP000054383">
    <property type="component" value="Unassembled WGS sequence"/>
</dbReference>
<protein>
    <recommendedName>
        <fullName evidence="2">AAA+ ATPase domain-containing protein</fullName>
    </recommendedName>
</protein>
<evidence type="ECO:0000313" key="4">
    <source>
        <dbReference type="Proteomes" id="UP000054383"/>
    </source>
</evidence>
<organism evidence="3 4">
    <name type="scientific">Talaromyces islandicus</name>
    <name type="common">Penicillium islandicum</name>
    <dbReference type="NCBI Taxonomy" id="28573"/>
    <lineage>
        <taxon>Eukaryota</taxon>
        <taxon>Fungi</taxon>
        <taxon>Dikarya</taxon>
        <taxon>Ascomycota</taxon>
        <taxon>Pezizomycotina</taxon>
        <taxon>Eurotiomycetes</taxon>
        <taxon>Eurotiomycetidae</taxon>
        <taxon>Eurotiales</taxon>
        <taxon>Trichocomaceae</taxon>
        <taxon>Talaromyces</taxon>
        <taxon>Talaromyces sect. Islandici</taxon>
    </lineage>
</organism>
<dbReference type="Gene3D" id="3.40.50.300">
    <property type="entry name" value="P-loop containing nucleotide triphosphate hydrolases"/>
    <property type="match status" value="1"/>
</dbReference>
<dbReference type="STRING" id="28573.A0A0U1LJY8"/>
<feature type="region of interest" description="Disordered" evidence="1">
    <location>
        <begin position="45"/>
        <end position="67"/>
    </location>
</feature>
<sequence length="754" mass="84675">MASSNRVHKAPSGVHTACNAGSQYVTVGELTELLVAALKARGQTSPGQLQPIDVEQGGVMNSPTSSLSSAEDQLPAWSEHLLPLLLQLVNGHTSPVVRRDWDDETVFDDISQSAIQRLSEPRCVEAEAPSDTLQTAPWAPITRKDLSQLFTDALGMKPHSIPDGPGPAGPDRDERTEQIESRPRICASKMEWKTVSEIWDPKEYAYKVSDSPPVQDVTKLDEYIFVVRRRIDKKTDDATYFVDIKSQSLRDILRVVLKEIGTVDLETDKPAIERNTLFHFLRELKAYARPNSGTEVSADAILHLNLLVQHLEEAYQSTMEQLQSLGHYLDFDGEIFGESTETLQIDFFRGAKRIDSLPVYPLTNHPDPAIQTRLVSNGQRFVKLMASHHRRYEGNMFVLYEKQMMKLPIKSDIIVDVKTFRETNPNYPKLETKKPDCVDMWGGTREGETEDRVQHNGLDVGAMREVDLIRCSPTVLGFSLNEKVWGEFAVEYIQEPIFSSSSFEMLSIPEEKKRVIKALTKSRVDASDGVHFDDIIAGKGQGVVILLHGPPGTGKTLTAEAIAQLLQRPLYSISSADLSTNAEQLEAQLTRHFRTARSWRAVLLLDEADVYLQQRDGMQLERNRLVATFLRTLEYYSGIFFLTTNMLGTIDTAITDRIQLKLPYENLDYSARRKVFCHFLDQANAQFEEEDLDQFAEIGLNGRQIKNIVKIAHNVASSDNVRTSSSHLRAAISANGYTIPTTGTITCDDDLYTE</sequence>
<dbReference type="InterPro" id="IPR054289">
    <property type="entry name" value="DUF7025"/>
</dbReference>
<dbReference type="EMBL" id="CVMT01000001">
    <property type="protein sequence ID" value="CRG82660.1"/>
    <property type="molecule type" value="Genomic_DNA"/>
</dbReference>
<reference evidence="3 4" key="1">
    <citation type="submission" date="2015-04" db="EMBL/GenBank/DDBJ databases">
        <authorList>
            <person name="Syromyatnikov M.Y."/>
            <person name="Popov V.N."/>
        </authorList>
    </citation>
    <scope>NUCLEOTIDE SEQUENCE [LARGE SCALE GENOMIC DNA]</scope>
    <source>
        <strain evidence="3">WF-38-12</strain>
    </source>
</reference>
<dbReference type="Pfam" id="PF22942">
    <property type="entry name" value="DUF7025"/>
    <property type="match status" value="1"/>
</dbReference>
<dbReference type="AlphaFoldDB" id="A0A0U1LJY8"/>
<dbReference type="InterPro" id="IPR003593">
    <property type="entry name" value="AAA+_ATPase"/>
</dbReference>
<dbReference type="OrthoDB" id="10042665at2759"/>
<dbReference type="SUPFAM" id="SSF52540">
    <property type="entry name" value="P-loop containing nucleoside triphosphate hydrolases"/>
    <property type="match status" value="1"/>
</dbReference>
<dbReference type="Pfam" id="PF00004">
    <property type="entry name" value="AAA"/>
    <property type="match status" value="1"/>
</dbReference>
<dbReference type="OMA" id="IVTECPV"/>
<feature type="domain" description="AAA+ ATPase" evidence="2">
    <location>
        <begin position="541"/>
        <end position="668"/>
    </location>
</feature>
<accession>A0A0U1LJY8</accession>
<evidence type="ECO:0000313" key="3">
    <source>
        <dbReference type="EMBL" id="CRG82660.1"/>
    </source>
</evidence>
<name>A0A0U1LJY8_TALIS</name>
<gene>
    <name evidence="3" type="ORF">PISL3812_00004</name>
</gene>
<feature type="compositionally biased region" description="Basic and acidic residues" evidence="1">
    <location>
        <begin position="170"/>
        <end position="179"/>
    </location>
</feature>
<dbReference type="InterPro" id="IPR027417">
    <property type="entry name" value="P-loop_NTPase"/>
</dbReference>
<dbReference type="GO" id="GO:0005524">
    <property type="term" value="F:ATP binding"/>
    <property type="evidence" value="ECO:0007669"/>
    <property type="project" value="InterPro"/>
</dbReference>
<evidence type="ECO:0000256" key="1">
    <source>
        <dbReference type="SAM" id="MobiDB-lite"/>
    </source>
</evidence>
<feature type="region of interest" description="Disordered" evidence="1">
    <location>
        <begin position="156"/>
        <end position="179"/>
    </location>
</feature>
<dbReference type="InterPro" id="IPR003959">
    <property type="entry name" value="ATPase_AAA_core"/>
</dbReference>
<dbReference type="SMART" id="SM00382">
    <property type="entry name" value="AAA"/>
    <property type="match status" value="1"/>
</dbReference>
<dbReference type="CDD" id="cd19481">
    <property type="entry name" value="RecA-like_protease"/>
    <property type="match status" value="1"/>
</dbReference>
<dbReference type="PANTHER" id="PTHR46411">
    <property type="entry name" value="FAMILY ATPASE, PUTATIVE-RELATED"/>
    <property type="match status" value="1"/>
</dbReference>
<evidence type="ECO:0000259" key="2">
    <source>
        <dbReference type="SMART" id="SM00382"/>
    </source>
</evidence>